<dbReference type="GO" id="GO:0006313">
    <property type="term" value="P:DNA transposition"/>
    <property type="evidence" value="ECO:0007669"/>
    <property type="project" value="UniProtKB-UniRule"/>
</dbReference>
<evidence type="ECO:0000256" key="6">
    <source>
        <dbReference type="RuleBase" id="RU365089"/>
    </source>
</evidence>
<proteinExistence type="inferred from homology"/>
<evidence type="ECO:0000256" key="3">
    <source>
        <dbReference type="ARBA" id="ARBA00022578"/>
    </source>
</evidence>
<dbReference type="InterPro" id="IPR001207">
    <property type="entry name" value="Transposase_mutator"/>
</dbReference>
<accession>A0A9W6LLB7</accession>
<keyword evidence="8" id="KW-1185">Reference proteome</keyword>
<dbReference type="PANTHER" id="PTHR33217">
    <property type="entry name" value="TRANSPOSASE FOR INSERTION SEQUENCE ELEMENT IS1081"/>
    <property type="match status" value="1"/>
</dbReference>
<comment type="function">
    <text evidence="1 6">Required for the transposition of the insertion element.</text>
</comment>
<protein>
    <recommendedName>
        <fullName evidence="6">Mutator family transposase</fullName>
    </recommendedName>
</protein>
<dbReference type="AlphaFoldDB" id="A0A9W6LLB7"/>
<dbReference type="Proteomes" id="UP001144471">
    <property type="component" value="Unassembled WGS sequence"/>
</dbReference>
<keyword evidence="3 6" id="KW-0815">Transposition</keyword>
<evidence type="ECO:0000256" key="5">
    <source>
        <dbReference type="ARBA" id="ARBA00023172"/>
    </source>
</evidence>
<reference evidence="7" key="1">
    <citation type="submission" date="2022-12" db="EMBL/GenBank/DDBJ databases">
        <title>Reference genome sequencing for broad-spectrum identification of bacterial and archaeal isolates by mass spectrometry.</title>
        <authorList>
            <person name="Sekiguchi Y."/>
            <person name="Tourlousse D.M."/>
        </authorList>
    </citation>
    <scope>NUCLEOTIDE SEQUENCE</scope>
    <source>
        <strain evidence="7">10succ1</strain>
    </source>
</reference>
<name>A0A9W6LLB7_9FUSO</name>
<dbReference type="EMBL" id="BSDY01000001">
    <property type="protein sequence ID" value="GLI54512.1"/>
    <property type="molecule type" value="Genomic_DNA"/>
</dbReference>
<sequence length="140" mass="16071">MSRKAKNVNPLVKKIFQENDIQNIADAQSLMKDMFKDMVSLMLEAEMEETLGYSKYERSNAVDNSRNGYNDKKVKTSLGEVELDIPRDRKGTFEPQVIPKYSRDISDIEDKIISMYGRGMSTTDINDHLEEIYGMSFSPT</sequence>
<keyword evidence="4 6" id="KW-0238">DNA-binding</keyword>
<keyword evidence="5 6" id="KW-0233">DNA recombination</keyword>
<gene>
    <name evidence="7" type="ORF">PM10SUCC1_00270</name>
</gene>
<evidence type="ECO:0000256" key="1">
    <source>
        <dbReference type="ARBA" id="ARBA00002190"/>
    </source>
</evidence>
<evidence type="ECO:0000256" key="2">
    <source>
        <dbReference type="ARBA" id="ARBA00010961"/>
    </source>
</evidence>
<evidence type="ECO:0000256" key="4">
    <source>
        <dbReference type="ARBA" id="ARBA00023125"/>
    </source>
</evidence>
<dbReference type="Pfam" id="PF00872">
    <property type="entry name" value="Transposase_mut"/>
    <property type="match status" value="1"/>
</dbReference>
<comment type="caution">
    <text evidence="7">The sequence shown here is derived from an EMBL/GenBank/DDBJ whole genome shotgun (WGS) entry which is preliminary data.</text>
</comment>
<dbReference type="GO" id="GO:0003677">
    <property type="term" value="F:DNA binding"/>
    <property type="evidence" value="ECO:0007669"/>
    <property type="project" value="UniProtKB-UniRule"/>
</dbReference>
<dbReference type="PANTHER" id="PTHR33217:SF8">
    <property type="entry name" value="MUTATOR FAMILY TRANSPOSASE"/>
    <property type="match status" value="1"/>
</dbReference>
<dbReference type="GO" id="GO:0004803">
    <property type="term" value="F:transposase activity"/>
    <property type="evidence" value="ECO:0007669"/>
    <property type="project" value="UniProtKB-UniRule"/>
</dbReference>
<organism evidence="7 8">
    <name type="scientific">Propionigenium maris DSM 9537</name>
    <dbReference type="NCBI Taxonomy" id="1123000"/>
    <lineage>
        <taxon>Bacteria</taxon>
        <taxon>Fusobacteriati</taxon>
        <taxon>Fusobacteriota</taxon>
        <taxon>Fusobacteriia</taxon>
        <taxon>Fusobacteriales</taxon>
        <taxon>Fusobacteriaceae</taxon>
        <taxon>Propionigenium</taxon>
    </lineage>
</organism>
<comment type="similarity">
    <text evidence="2 6">Belongs to the transposase mutator family.</text>
</comment>
<evidence type="ECO:0000313" key="8">
    <source>
        <dbReference type="Proteomes" id="UP001144471"/>
    </source>
</evidence>
<keyword evidence="6" id="KW-0814">Transposable element</keyword>
<evidence type="ECO:0000313" key="7">
    <source>
        <dbReference type="EMBL" id="GLI54512.1"/>
    </source>
</evidence>